<name>A0ACB7CC97_9ASCO</name>
<evidence type="ECO:0000313" key="2">
    <source>
        <dbReference type="Proteomes" id="UP000768646"/>
    </source>
</evidence>
<dbReference type="EMBL" id="JABTEG010000004">
    <property type="protein sequence ID" value="KAG4305364.1"/>
    <property type="molecule type" value="Genomic_DNA"/>
</dbReference>
<comment type="caution">
    <text evidence="1">The sequence shown here is derived from an EMBL/GenBank/DDBJ whole genome shotgun (WGS) entry which is preliminary data.</text>
</comment>
<evidence type="ECO:0000313" key="1">
    <source>
        <dbReference type="EMBL" id="KAG4305364.1"/>
    </source>
</evidence>
<keyword evidence="2" id="KW-1185">Reference proteome</keyword>
<gene>
    <name evidence="1" type="ORF">PORY_001534</name>
</gene>
<organism evidence="1 2">
    <name type="scientific">Pneumocystis oryctolagi</name>
    <dbReference type="NCBI Taxonomy" id="42067"/>
    <lineage>
        <taxon>Eukaryota</taxon>
        <taxon>Fungi</taxon>
        <taxon>Dikarya</taxon>
        <taxon>Ascomycota</taxon>
        <taxon>Taphrinomycotina</taxon>
        <taxon>Pneumocystomycetes</taxon>
        <taxon>Pneumocystaceae</taxon>
        <taxon>Pneumocystis</taxon>
    </lineage>
</organism>
<proteinExistence type="predicted"/>
<dbReference type="Proteomes" id="UP000768646">
    <property type="component" value="Unassembled WGS sequence"/>
</dbReference>
<reference evidence="1 2" key="1">
    <citation type="journal article" date="2021" name="Commun. Biol.">
        <title>Genomic insights into the host specific adaptation of the Pneumocystis genus.</title>
        <authorList>
            <person name="Cisse O.H."/>
            <person name="Ma L."/>
            <person name="Dekker J.P."/>
            <person name="Khil P.P."/>
            <person name="Youn J.-H."/>
            <person name="Brenchley J.M."/>
            <person name="Blair R."/>
            <person name="Pahar B."/>
            <person name="Chabe M."/>
            <person name="Van Rompay K.K.A."/>
            <person name="Keesler R."/>
            <person name="Sukura A."/>
            <person name="Hirsch V."/>
            <person name="Kutty G."/>
            <person name="Liu Y."/>
            <person name="Peng L."/>
            <person name="Chen J."/>
            <person name="Song J."/>
            <person name="Weissenbacher-Lang C."/>
            <person name="Xu J."/>
            <person name="Upham N.S."/>
            <person name="Stajich J.E."/>
            <person name="Cuomo C.A."/>
            <person name="Cushion M.T."/>
            <person name="Kovacs J.A."/>
        </authorList>
    </citation>
    <scope>NUCLEOTIDE SEQUENCE [LARGE SCALE GENOMIC DNA]</scope>
    <source>
        <strain evidence="1 2">RABM</strain>
    </source>
</reference>
<accession>A0ACB7CC97</accession>
<sequence>MEKTDSHETMDLYFLENKMQGKIFETCMNIVREARQKCHQLLNSPPDPAAKRHLMVLMRRLRAANRAAYLEARSAKQETQHQRQILDQQYFQLQNLYYEQQHLLTAIKACETFPTFYDSLSLIPEKEFLALHPNFDSTTDPHTLMLARLSYEKQERERLEKIRRDLLKQKAELISQNKTHKEELEALDSQLKNFIRSAEPLKELMQKY</sequence>
<protein>
    <submittedName>
        <fullName evidence="1">Uncharacterized protein</fullName>
    </submittedName>
</protein>